<dbReference type="Proteomes" id="UP000288168">
    <property type="component" value="Unassembled WGS sequence"/>
</dbReference>
<dbReference type="OrthoDB" id="8048523at2759"/>
<dbReference type="EMBL" id="NKCI01000113">
    <property type="protein sequence ID" value="RSL54230.1"/>
    <property type="molecule type" value="Genomic_DNA"/>
</dbReference>
<evidence type="ECO:0000313" key="1">
    <source>
        <dbReference type="EMBL" id="RSL54230.1"/>
    </source>
</evidence>
<evidence type="ECO:0000313" key="2">
    <source>
        <dbReference type="Proteomes" id="UP000288168"/>
    </source>
</evidence>
<dbReference type="AlphaFoldDB" id="A0A428PMJ1"/>
<protein>
    <submittedName>
        <fullName evidence="1">Uncharacterized protein</fullName>
    </submittedName>
</protein>
<reference evidence="1 2" key="1">
    <citation type="submission" date="2017-06" db="EMBL/GenBank/DDBJ databases">
        <title>Comparative genomic analysis of Ambrosia Fusariam Clade fungi.</title>
        <authorList>
            <person name="Stajich J.E."/>
            <person name="Carrillo J."/>
            <person name="Kijimoto T."/>
            <person name="Eskalen A."/>
            <person name="O'Donnell K."/>
            <person name="Kasson M."/>
        </authorList>
    </citation>
    <scope>NUCLEOTIDE SEQUENCE [LARGE SCALE GENOMIC DNA]</scope>
    <source>
        <strain evidence="1 2">NRRL62584</strain>
    </source>
</reference>
<comment type="caution">
    <text evidence="1">The sequence shown here is derived from an EMBL/GenBank/DDBJ whole genome shotgun (WGS) entry which is preliminary data.</text>
</comment>
<keyword evidence="2" id="KW-1185">Reference proteome</keyword>
<proteinExistence type="predicted"/>
<sequence>MLIIVALGSTNKASIALSSFQKTLIGSIFSLVRSRLSHSDLGSRTFLAVQNPGSLEICAKFLRAIFSVGYPGFNYDKEHISNTS</sequence>
<accession>A0A428PMJ1</accession>
<gene>
    <name evidence="1" type="ORF">CEP54_010012</name>
</gene>
<organism evidence="1 2">
    <name type="scientific">Fusarium duplospermum</name>
    <dbReference type="NCBI Taxonomy" id="1325734"/>
    <lineage>
        <taxon>Eukaryota</taxon>
        <taxon>Fungi</taxon>
        <taxon>Dikarya</taxon>
        <taxon>Ascomycota</taxon>
        <taxon>Pezizomycotina</taxon>
        <taxon>Sordariomycetes</taxon>
        <taxon>Hypocreomycetidae</taxon>
        <taxon>Hypocreales</taxon>
        <taxon>Nectriaceae</taxon>
        <taxon>Fusarium</taxon>
        <taxon>Fusarium solani species complex</taxon>
    </lineage>
</organism>
<name>A0A428PMJ1_9HYPO</name>